<organism evidence="1">
    <name type="scientific">Arundo donax</name>
    <name type="common">Giant reed</name>
    <name type="synonym">Donax arundinaceus</name>
    <dbReference type="NCBI Taxonomy" id="35708"/>
    <lineage>
        <taxon>Eukaryota</taxon>
        <taxon>Viridiplantae</taxon>
        <taxon>Streptophyta</taxon>
        <taxon>Embryophyta</taxon>
        <taxon>Tracheophyta</taxon>
        <taxon>Spermatophyta</taxon>
        <taxon>Magnoliopsida</taxon>
        <taxon>Liliopsida</taxon>
        <taxon>Poales</taxon>
        <taxon>Poaceae</taxon>
        <taxon>PACMAD clade</taxon>
        <taxon>Arundinoideae</taxon>
        <taxon>Arundineae</taxon>
        <taxon>Arundo</taxon>
    </lineage>
</organism>
<dbReference type="EMBL" id="GBRH01233531">
    <property type="protein sequence ID" value="JAD64364.1"/>
    <property type="molecule type" value="Transcribed_RNA"/>
</dbReference>
<reference evidence="1" key="1">
    <citation type="submission" date="2014-09" db="EMBL/GenBank/DDBJ databases">
        <authorList>
            <person name="Magalhaes I.L.F."/>
            <person name="Oliveira U."/>
            <person name="Santos F.R."/>
            <person name="Vidigal T.H.D.A."/>
            <person name="Brescovit A.D."/>
            <person name="Santos A.J."/>
        </authorList>
    </citation>
    <scope>NUCLEOTIDE SEQUENCE</scope>
    <source>
        <tissue evidence="1">Shoot tissue taken approximately 20 cm above the soil surface</tissue>
    </source>
</reference>
<evidence type="ECO:0000313" key="1">
    <source>
        <dbReference type="EMBL" id="JAD64364.1"/>
    </source>
</evidence>
<reference evidence="1" key="2">
    <citation type="journal article" date="2015" name="Data Brief">
        <title>Shoot transcriptome of the giant reed, Arundo donax.</title>
        <authorList>
            <person name="Barrero R.A."/>
            <person name="Guerrero F.D."/>
            <person name="Moolhuijzen P."/>
            <person name="Goolsby J.A."/>
            <person name="Tidwell J."/>
            <person name="Bellgard S.E."/>
            <person name="Bellgard M.I."/>
        </authorList>
    </citation>
    <scope>NUCLEOTIDE SEQUENCE</scope>
    <source>
        <tissue evidence="1">Shoot tissue taken approximately 20 cm above the soil surface</tissue>
    </source>
</reference>
<dbReference type="AlphaFoldDB" id="A0A0A9BK53"/>
<sequence>MLASPCVMPGHILLPAPNGVYSKSLPRKSILLPSNLSGLNSSASSQNLLSLAIAQTFTNTLVPFGTS</sequence>
<protein>
    <submittedName>
        <fullName evidence="1">Uncharacterized protein</fullName>
    </submittedName>
</protein>
<name>A0A0A9BK53_ARUDO</name>
<accession>A0A0A9BK53</accession>
<proteinExistence type="predicted"/>